<evidence type="ECO:0000313" key="2">
    <source>
        <dbReference type="EMBL" id="SEP51621.1"/>
    </source>
</evidence>
<reference evidence="2 3" key="1">
    <citation type="submission" date="2016-10" db="EMBL/GenBank/DDBJ databases">
        <authorList>
            <person name="de Groot N.N."/>
        </authorList>
    </citation>
    <scope>NUCLEOTIDE SEQUENCE [LARGE SCALE GENOMIC DNA]</scope>
    <source>
        <strain evidence="2 3">DSM 44993</strain>
    </source>
</reference>
<dbReference type="AlphaFoldDB" id="A0A1H8YHX1"/>
<dbReference type="OrthoDB" id="8901345at2"/>
<keyword evidence="1" id="KW-0732">Signal</keyword>
<organism evidence="2 3">
    <name type="scientific">Amycolatopsis saalfeldensis</name>
    <dbReference type="NCBI Taxonomy" id="394193"/>
    <lineage>
        <taxon>Bacteria</taxon>
        <taxon>Bacillati</taxon>
        <taxon>Actinomycetota</taxon>
        <taxon>Actinomycetes</taxon>
        <taxon>Pseudonocardiales</taxon>
        <taxon>Pseudonocardiaceae</taxon>
        <taxon>Amycolatopsis</taxon>
    </lineage>
</organism>
<evidence type="ECO:0000256" key="1">
    <source>
        <dbReference type="SAM" id="SignalP"/>
    </source>
</evidence>
<protein>
    <recommendedName>
        <fullName evidence="4">DUF3455 domain-containing protein</fullName>
    </recommendedName>
</protein>
<dbReference type="RefSeq" id="WP_091623558.1">
    <property type="nucleotide sequence ID" value="NZ_FOEF01000016.1"/>
</dbReference>
<dbReference type="InterPro" id="IPR021851">
    <property type="entry name" value="DUF3455"/>
</dbReference>
<dbReference type="PANTHER" id="PTHR35567:SF1">
    <property type="entry name" value="CONSERVED FUNGAL PROTEIN (AFU_ORTHOLOGUE AFUA_1G14230)"/>
    <property type="match status" value="1"/>
</dbReference>
<evidence type="ECO:0008006" key="4">
    <source>
        <dbReference type="Google" id="ProtNLM"/>
    </source>
</evidence>
<feature type="chain" id="PRO_5011663319" description="DUF3455 domain-containing protein" evidence="1">
    <location>
        <begin position="24"/>
        <end position="190"/>
    </location>
</feature>
<dbReference type="STRING" id="394193.SAMN04489732_116163"/>
<name>A0A1H8YHX1_9PSEU</name>
<dbReference type="EMBL" id="FOEF01000016">
    <property type="protein sequence ID" value="SEP51621.1"/>
    <property type="molecule type" value="Genomic_DNA"/>
</dbReference>
<feature type="signal peptide" evidence="1">
    <location>
        <begin position="1"/>
        <end position="23"/>
    </location>
</feature>
<sequence>MKRISMALAVGSMVLLGGATACASTDGSTAAGAGAGVKPVAQTAGAPEIVEVPAAVKVPGAARHLGTYQGKGVQIYGCTNGAWTLAQPAAIISDGGKPIALHSKGPVWTSTVDGSTVAATAVPGAAVPHPDAVPELLLKADTTSGKGLFANVTFVQRLNTKGGLAPKGACAAGDQTATPYTADYAFWAAS</sequence>
<evidence type="ECO:0000313" key="3">
    <source>
        <dbReference type="Proteomes" id="UP000198582"/>
    </source>
</evidence>
<proteinExistence type="predicted"/>
<gene>
    <name evidence="2" type="ORF">SAMN04489732_116163</name>
</gene>
<dbReference type="Proteomes" id="UP000198582">
    <property type="component" value="Unassembled WGS sequence"/>
</dbReference>
<dbReference type="Pfam" id="PF11937">
    <property type="entry name" value="DUF3455"/>
    <property type="match status" value="1"/>
</dbReference>
<dbReference type="PANTHER" id="PTHR35567">
    <property type="entry name" value="MALATE DEHYDROGENASE (AFU_ORTHOLOGUE AFUA_2G13800)"/>
    <property type="match status" value="1"/>
</dbReference>
<dbReference type="PROSITE" id="PS51257">
    <property type="entry name" value="PROKAR_LIPOPROTEIN"/>
    <property type="match status" value="1"/>
</dbReference>
<accession>A0A1H8YHX1</accession>
<keyword evidence="3" id="KW-1185">Reference proteome</keyword>